<dbReference type="EMBL" id="NNRN01000062">
    <property type="protein sequence ID" value="OYR24735.1"/>
    <property type="molecule type" value="Genomic_DNA"/>
</dbReference>
<dbReference type="Proteomes" id="UP000216363">
    <property type="component" value="Unassembled WGS sequence"/>
</dbReference>
<sequence length="40" mass="4088">MGAASAPITLTNSPIFQYKSMTAFAVHDGNGVLPKLPAIG</sequence>
<name>A0A256GC81_9HYPH</name>
<reference evidence="1 2" key="1">
    <citation type="submission" date="2017-07" db="EMBL/GenBank/DDBJ databases">
        <title>Draft genome of Ochrobactrum lupini type strain LUP21.</title>
        <authorList>
            <person name="Krzyzanowska D.M."/>
            <person name="Jafra S."/>
        </authorList>
    </citation>
    <scope>NUCLEOTIDE SEQUENCE [LARGE SCALE GENOMIC DNA]</scope>
    <source>
        <strain evidence="1 2">LUP21</strain>
    </source>
</reference>
<dbReference type="AlphaFoldDB" id="A0A256GC81"/>
<evidence type="ECO:0000313" key="1">
    <source>
        <dbReference type="EMBL" id="OYR24735.1"/>
    </source>
</evidence>
<organism evidence="1 2">
    <name type="scientific">Brucella lupini</name>
    <dbReference type="NCBI Taxonomy" id="255457"/>
    <lineage>
        <taxon>Bacteria</taxon>
        <taxon>Pseudomonadati</taxon>
        <taxon>Pseudomonadota</taxon>
        <taxon>Alphaproteobacteria</taxon>
        <taxon>Hyphomicrobiales</taxon>
        <taxon>Brucellaceae</taxon>
        <taxon>Brucella/Ochrobactrum group</taxon>
        <taxon>Brucella</taxon>
    </lineage>
</organism>
<comment type="caution">
    <text evidence="1">The sequence shown here is derived from an EMBL/GenBank/DDBJ whole genome shotgun (WGS) entry which is preliminary data.</text>
</comment>
<gene>
    <name evidence="1" type="ORF">CES86_5025</name>
</gene>
<evidence type="ECO:0000313" key="2">
    <source>
        <dbReference type="Proteomes" id="UP000216363"/>
    </source>
</evidence>
<accession>A0A256GC81</accession>
<proteinExistence type="predicted"/>
<protein>
    <submittedName>
        <fullName evidence="1">Uncharacterized protein</fullName>
    </submittedName>
</protein>